<protein>
    <submittedName>
        <fullName evidence="2">Ubiquinone/menaquinone biosynthesis protein</fullName>
    </submittedName>
</protein>
<dbReference type="GO" id="GO:0008757">
    <property type="term" value="F:S-adenosylmethionine-dependent methyltransferase activity"/>
    <property type="evidence" value="ECO:0007669"/>
    <property type="project" value="InterPro"/>
</dbReference>
<dbReference type="Proteomes" id="UP000176420">
    <property type="component" value="Unassembled WGS sequence"/>
</dbReference>
<keyword evidence="2" id="KW-0830">Ubiquinone</keyword>
<evidence type="ECO:0000313" key="3">
    <source>
        <dbReference type="Proteomes" id="UP000176420"/>
    </source>
</evidence>
<proteinExistence type="predicted"/>
<dbReference type="EMBL" id="MHKI01000018">
    <property type="protein sequence ID" value="OGY86514.1"/>
    <property type="molecule type" value="Genomic_DNA"/>
</dbReference>
<dbReference type="Pfam" id="PF08241">
    <property type="entry name" value="Methyltransf_11"/>
    <property type="match status" value="1"/>
</dbReference>
<accession>A0A1G2BBH4</accession>
<feature type="domain" description="Methyltransferase type 11" evidence="1">
    <location>
        <begin position="52"/>
        <end position="122"/>
    </location>
</feature>
<name>A0A1G2BBH4_9BACT</name>
<dbReference type="SUPFAM" id="SSF53335">
    <property type="entry name" value="S-adenosyl-L-methionine-dependent methyltransferases"/>
    <property type="match status" value="1"/>
</dbReference>
<evidence type="ECO:0000313" key="2">
    <source>
        <dbReference type="EMBL" id="OGY86514.1"/>
    </source>
</evidence>
<gene>
    <name evidence="2" type="ORF">A2319_01990</name>
</gene>
<dbReference type="InterPro" id="IPR029063">
    <property type="entry name" value="SAM-dependent_MTases_sf"/>
</dbReference>
<comment type="caution">
    <text evidence="2">The sequence shown here is derived from an EMBL/GenBank/DDBJ whole genome shotgun (WGS) entry which is preliminary data.</text>
</comment>
<dbReference type="InterPro" id="IPR013216">
    <property type="entry name" value="Methyltransf_11"/>
</dbReference>
<dbReference type="Gene3D" id="3.40.50.150">
    <property type="entry name" value="Vaccinia Virus protein VP39"/>
    <property type="match status" value="1"/>
</dbReference>
<evidence type="ECO:0000259" key="1">
    <source>
        <dbReference type="Pfam" id="PF08241"/>
    </source>
</evidence>
<organism evidence="2 3">
    <name type="scientific">Candidatus Kerfeldbacteria bacterium RIFOXYB2_FULL_38_14</name>
    <dbReference type="NCBI Taxonomy" id="1798547"/>
    <lineage>
        <taxon>Bacteria</taxon>
        <taxon>Candidatus Kerfeldiibacteriota</taxon>
    </lineage>
</organism>
<reference evidence="2 3" key="1">
    <citation type="journal article" date="2016" name="Nat. Commun.">
        <title>Thousands of microbial genomes shed light on interconnected biogeochemical processes in an aquifer system.</title>
        <authorList>
            <person name="Anantharaman K."/>
            <person name="Brown C.T."/>
            <person name="Hug L.A."/>
            <person name="Sharon I."/>
            <person name="Castelle C.J."/>
            <person name="Probst A.J."/>
            <person name="Thomas B.C."/>
            <person name="Singh A."/>
            <person name="Wilkins M.J."/>
            <person name="Karaoz U."/>
            <person name="Brodie E.L."/>
            <person name="Williams K.H."/>
            <person name="Hubbard S.S."/>
            <person name="Banfield J.F."/>
        </authorList>
    </citation>
    <scope>NUCLEOTIDE SEQUENCE [LARGE SCALE GENOMIC DNA]</scope>
</reference>
<sequence length="209" mass="24903">MSLANIFSKYFRDKKWQLFLKIFSLNSNLKILDIGYQNQEYQVADNYLEKHYPYPERITALGIEDAPLFKKRYPRVAVVKYDGQNFPFNEQEFDIAWSNATLEHVGDYQKQLQFLKEIKRCAQAVFLTTPNRYFPLEIHTRLPFLHWLPKKYFDFVAKKMGKGWATGDYMYLLSLKDLRQLLTVAGFDNYEIIHQRCLGFTLQFIVIVK</sequence>
<dbReference type="AlphaFoldDB" id="A0A1G2BBH4"/>